<evidence type="ECO:0000313" key="1">
    <source>
        <dbReference type="EMBL" id="KAI9262425.1"/>
    </source>
</evidence>
<keyword evidence="2" id="KW-1185">Reference proteome</keyword>
<evidence type="ECO:0000313" key="2">
    <source>
        <dbReference type="Proteomes" id="UP001209540"/>
    </source>
</evidence>
<reference evidence="1" key="2">
    <citation type="submission" date="2023-02" db="EMBL/GenBank/DDBJ databases">
        <authorList>
            <consortium name="DOE Joint Genome Institute"/>
            <person name="Mondo S.J."/>
            <person name="Chang Y."/>
            <person name="Wang Y."/>
            <person name="Ahrendt S."/>
            <person name="Andreopoulos W."/>
            <person name="Barry K."/>
            <person name="Beard J."/>
            <person name="Benny G.L."/>
            <person name="Blankenship S."/>
            <person name="Bonito G."/>
            <person name="Cuomo C."/>
            <person name="Desiro A."/>
            <person name="Gervers K.A."/>
            <person name="Hundley H."/>
            <person name="Kuo A."/>
            <person name="LaButti K."/>
            <person name="Lang B.F."/>
            <person name="Lipzen A."/>
            <person name="O'Donnell K."/>
            <person name="Pangilinan J."/>
            <person name="Reynolds N."/>
            <person name="Sandor L."/>
            <person name="Smith M.W."/>
            <person name="Tsang A."/>
            <person name="Grigoriev I.V."/>
            <person name="Stajich J.E."/>
            <person name="Spatafora J.W."/>
        </authorList>
    </citation>
    <scope>NUCLEOTIDE SEQUENCE</scope>
    <source>
        <strain evidence="1">RSA 2281</strain>
    </source>
</reference>
<gene>
    <name evidence="1" type="ORF">BDA99DRAFT_537769</name>
</gene>
<dbReference type="Proteomes" id="UP001209540">
    <property type="component" value="Unassembled WGS sequence"/>
</dbReference>
<name>A0AAD5K031_9FUNG</name>
<protein>
    <submittedName>
        <fullName evidence="1">Uncharacterized protein</fullName>
    </submittedName>
</protein>
<proteinExistence type="predicted"/>
<reference evidence="1" key="1">
    <citation type="journal article" date="2022" name="IScience">
        <title>Evolution of zygomycete secretomes and the origins of terrestrial fungal ecologies.</title>
        <authorList>
            <person name="Chang Y."/>
            <person name="Wang Y."/>
            <person name="Mondo S."/>
            <person name="Ahrendt S."/>
            <person name="Andreopoulos W."/>
            <person name="Barry K."/>
            <person name="Beard J."/>
            <person name="Benny G.L."/>
            <person name="Blankenship S."/>
            <person name="Bonito G."/>
            <person name="Cuomo C."/>
            <person name="Desiro A."/>
            <person name="Gervers K.A."/>
            <person name="Hundley H."/>
            <person name="Kuo A."/>
            <person name="LaButti K."/>
            <person name="Lang B.F."/>
            <person name="Lipzen A."/>
            <person name="O'Donnell K."/>
            <person name="Pangilinan J."/>
            <person name="Reynolds N."/>
            <person name="Sandor L."/>
            <person name="Smith M.E."/>
            <person name="Tsang A."/>
            <person name="Grigoriev I.V."/>
            <person name="Stajich J.E."/>
            <person name="Spatafora J.W."/>
        </authorList>
    </citation>
    <scope>NUCLEOTIDE SEQUENCE</scope>
    <source>
        <strain evidence="1">RSA 2281</strain>
    </source>
</reference>
<dbReference type="AlphaFoldDB" id="A0AAD5K031"/>
<comment type="caution">
    <text evidence="1">The sequence shown here is derived from an EMBL/GenBank/DDBJ whole genome shotgun (WGS) entry which is preliminary data.</text>
</comment>
<sequence length="176" mass="20244">MLPKEDQGCSEIMLKVHVTTLHQTILNKHAVQFKIFSSSRTIIVTVDLVTSASQIMRSDQFYLLLSNPILGPIRIAFNKDMEWSPDSATVPKASTNRHRCRTRAGGCNYWYILSLQIELPQIEKTIVIEWWNMFQSVDDLIPVKLRYPSIQQQHRVCSSKLHMTSIAYATVTNYCI</sequence>
<accession>A0AAD5K031</accession>
<organism evidence="1 2">
    <name type="scientific">Phascolomyces articulosus</name>
    <dbReference type="NCBI Taxonomy" id="60185"/>
    <lineage>
        <taxon>Eukaryota</taxon>
        <taxon>Fungi</taxon>
        <taxon>Fungi incertae sedis</taxon>
        <taxon>Mucoromycota</taxon>
        <taxon>Mucoromycotina</taxon>
        <taxon>Mucoromycetes</taxon>
        <taxon>Mucorales</taxon>
        <taxon>Lichtheimiaceae</taxon>
        <taxon>Phascolomyces</taxon>
    </lineage>
</organism>
<dbReference type="EMBL" id="JAIXMP010000014">
    <property type="protein sequence ID" value="KAI9262425.1"/>
    <property type="molecule type" value="Genomic_DNA"/>
</dbReference>